<evidence type="ECO:0000313" key="10">
    <source>
        <dbReference type="Proteomes" id="UP000694388"/>
    </source>
</evidence>
<dbReference type="GeneTree" id="ENSGT00390000008647"/>
<keyword evidence="8" id="KW-0472">Membrane</keyword>
<dbReference type="InterPro" id="IPR026051">
    <property type="entry name" value="ALG1-like"/>
</dbReference>
<keyword evidence="4" id="KW-0808">Transferase</keyword>
<dbReference type="GO" id="GO:0005789">
    <property type="term" value="C:endoplasmic reticulum membrane"/>
    <property type="evidence" value="ECO:0007669"/>
    <property type="project" value="UniProtKB-SubCell"/>
</dbReference>
<evidence type="ECO:0000256" key="7">
    <source>
        <dbReference type="ARBA" id="ARBA00022989"/>
    </source>
</evidence>
<dbReference type="GO" id="GO:0000030">
    <property type="term" value="F:mannosyltransferase activity"/>
    <property type="evidence" value="ECO:0007669"/>
    <property type="project" value="InterPro"/>
</dbReference>
<accession>A0A8C4N3A4</accession>
<evidence type="ECO:0000256" key="5">
    <source>
        <dbReference type="ARBA" id="ARBA00022692"/>
    </source>
</evidence>
<evidence type="ECO:0000256" key="1">
    <source>
        <dbReference type="ARBA" id="ARBA00004389"/>
    </source>
</evidence>
<keyword evidence="3" id="KW-0328">Glycosyltransferase</keyword>
<dbReference type="PROSITE" id="PS51257">
    <property type="entry name" value="PROKAR_LIPOPROTEIN"/>
    <property type="match status" value="1"/>
</dbReference>
<reference evidence="9" key="2">
    <citation type="submission" date="2025-09" db="UniProtKB">
        <authorList>
            <consortium name="Ensembl"/>
        </authorList>
    </citation>
    <scope>IDENTIFICATION</scope>
</reference>
<evidence type="ECO:0008006" key="11">
    <source>
        <dbReference type="Google" id="ProtNLM"/>
    </source>
</evidence>
<reference evidence="9" key="1">
    <citation type="submission" date="2025-08" db="UniProtKB">
        <authorList>
            <consortium name="Ensembl"/>
        </authorList>
    </citation>
    <scope>IDENTIFICATION</scope>
</reference>
<evidence type="ECO:0000256" key="3">
    <source>
        <dbReference type="ARBA" id="ARBA00022676"/>
    </source>
</evidence>
<evidence type="ECO:0000256" key="2">
    <source>
        <dbReference type="ARBA" id="ARBA00004922"/>
    </source>
</evidence>
<keyword evidence="10" id="KW-1185">Reference proteome</keyword>
<evidence type="ECO:0000256" key="6">
    <source>
        <dbReference type="ARBA" id="ARBA00022824"/>
    </source>
</evidence>
<evidence type="ECO:0000313" key="9">
    <source>
        <dbReference type="Ensembl" id="ENSEBUP00000000332.1"/>
    </source>
</evidence>
<keyword evidence="7" id="KW-1133">Transmembrane helix</keyword>
<sequence>MAPPISRVVVPSLLTAALVGCCYSVSLSWWFPTTLSLVVVAVLLAGRLRKANGVCVLVLGDIGRSPRMQYHALSFARHGTCVHLLGYGGSMPRPEVMEHKMIKVNFLPEGPRMQVGGRLAEYMSKVLAQVVILMYSLLFCIPRTRWILMQTPPGMPAVGVAVVCAIIRGSQLIIDWHNYGDTLLALSLGSSHPLVYIYRWYEKTFALLASGHLCVTQAMCKDLQEKWNIRARTMYDRPPSFFQETPLDTQNELFSRLATSEPAFDAPGENSTVITEKETNGGKIVKRAGRPALIMSSTSWTEDEDFSILLSALEAYEKEKELGVSLPSLLCVITGRKSMEMQLLHN</sequence>
<proteinExistence type="predicted"/>
<dbReference type="AlphaFoldDB" id="A0A8C4N3A4"/>
<dbReference type="Ensembl" id="ENSEBUT00000000626.1">
    <property type="protein sequence ID" value="ENSEBUP00000000332.1"/>
    <property type="gene ID" value="ENSEBUG00000000524.1"/>
</dbReference>
<keyword evidence="6" id="KW-0256">Endoplasmic reticulum</keyword>
<dbReference type="PANTHER" id="PTHR13036:SF0">
    <property type="entry name" value="CHITOBIOSYLDIPHOSPHODOLICHOL BETA-MANNOSYLTRANSFERASE"/>
    <property type="match status" value="1"/>
</dbReference>
<evidence type="ECO:0000256" key="8">
    <source>
        <dbReference type="ARBA" id="ARBA00023136"/>
    </source>
</evidence>
<dbReference type="OMA" id="EWEACAK"/>
<name>A0A8C4N3A4_EPTBU</name>
<organism evidence="9 10">
    <name type="scientific">Eptatretus burgeri</name>
    <name type="common">Inshore hagfish</name>
    <dbReference type="NCBI Taxonomy" id="7764"/>
    <lineage>
        <taxon>Eukaryota</taxon>
        <taxon>Metazoa</taxon>
        <taxon>Chordata</taxon>
        <taxon>Craniata</taxon>
        <taxon>Vertebrata</taxon>
        <taxon>Cyclostomata</taxon>
        <taxon>Myxini</taxon>
        <taxon>Myxiniformes</taxon>
        <taxon>Myxinidae</taxon>
        <taxon>Eptatretinae</taxon>
        <taxon>Eptatretus</taxon>
    </lineage>
</organism>
<comment type="subcellular location">
    <subcellularLocation>
        <location evidence="1">Endoplasmic reticulum membrane</location>
        <topology evidence="1">Single-pass membrane protein</topology>
    </subcellularLocation>
</comment>
<keyword evidence="5" id="KW-0812">Transmembrane</keyword>
<dbReference type="Proteomes" id="UP000694388">
    <property type="component" value="Unplaced"/>
</dbReference>
<evidence type="ECO:0000256" key="4">
    <source>
        <dbReference type="ARBA" id="ARBA00022679"/>
    </source>
</evidence>
<dbReference type="PANTHER" id="PTHR13036">
    <property type="entry name" value="BETA1,4 MANNOSYLTRANSFERASE"/>
    <property type="match status" value="1"/>
</dbReference>
<comment type="pathway">
    <text evidence="2">Protein modification; protein glycosylation.</text>
</comment>
<protein>
    <recommendedName>
        <fullName evidence="11">Chitobiosyldiphosphodolichol beta-mannosyltransferase</fullName>
    </recommendedName>
</protein>